<feature type="compositionally biased region" description="Low complexity" evidence="1">
    <location>
        <begin position="9"/>
        <end position="22"/>
    </location>
</feature>
<evidence type="ECO:0000313" key="3">
    <source>
        <dbReference type="Proteomes" id="UP000663848"/>
    </source>
</evidence>
<feature type="region of interest" description="Disordered" evidence="1">
    <location>
        <begin position="1"/>
        <end position="22"/>
    </location>
</feature>
<proteinExistence type="predicted"/>
<dbReference type="Proteomes" id="UP000663848">
    <property type="component" value="Unassembled WGS sequence"/>
</dbReference>
<name>A0A821MKU9_9BILA</name>
<organism evidence="2 3">
    <name type="scientific">Rotaria socialis</name>
    <dbReference type="NCBI Taxonomy" id="392032"/>
    <lineage>
        <taxon>Eukaryota</taxon>
        <taxon>Metazoa</taxon>
        <taxon>Spiralia</taxon>
        <taxon>Gnathifera</taxon>
        <taxon>Rotifera</taxon>
        <taxon>Eurotatoria</taxon>
        <taxon>Bdelloidea</taxon>
        <taxon>Philodinida</taxon>
        <taxon>Philodinidae</taxon>
        <taxon>Rotaria</taxon>
    </lineage>
</organism>
<accession>A0A821MKU9</accession>
<protein>
    <submittedName>
        <fullName evidence="2">Uncharacterized protein</fullName>
    </submittedName>
</protein>
<sequence>MNEVKSRQSKQSSSNSIKLTSNKSVTKQLCGKHLFPTSNDENQEAVTLLKSSIITNKDLVKDMKQSLRDMKQLSTSIDKLDAKVHLIFENQKKMQRTLAKRKNNVALLGGDFNTEDQSPTDIPFEKSLDCEKPDGTTIDLLQLYGVQTQIGRFVALVMDQLFTKEQLYTITRSQLVQHKHYNTIKEAVRSRFKLNSEEMSFEWPTIHESILQKRRNERKKETSILVTSTQTNRSQNQNQ</sequence>
<dbReference type="EMBL" id="CAJOBR010004164">
    <property type="protein sequence ID" value="CAF4770027.1"/>
    <property type="molecule type" value="Genomic_DNA"/>
</dbReference>
<evidence type="ECO:0000256" key="1">
    <source>
        <dbReference type="SAM" id="MobiDB-lite"/>
    </source>
</evidence>
<dbReference type="AlphaFoldDB" id="A0A821MKU9"/>
<gene>
    <name evidence="2" type="ORF">QYT958_LOCUS22113</name>
</gene>
<comment type="caution">
    <text evidence="2">The sequence shown here is derived from an EMBL/GenBank/DDBJ whole genome shotgun (WGS) entry which is preliminary data.</text>
</comment>
<evidence type="ECO:0000313" key="2">
    <source>
        <dbReference type="EMBL" id="CAF4770027.1"/>
    </source>
</evidence>
<reference evidence="2" key="1">
    <citation type="submission" date="2021-02" db="EMBL/GenBank/DDBJ databases">
        <authorList>
            <person name="Nowell W R."/>
        </authorList>
    </citation>
    <scope>NUCLEOTIDE SEQUENCE</scope>
</reference>